<dbReference type="Proteomes" id="UP000273977">
    <property type="component" value="Unassembled WGS sequence"/>
</dbReference>
<dbReference type="Gene3D" id="3.30.70.890">
    <property type="entry name" value="GHMP kinase, C-terminal domain"/>
    <property type="match status" value="1"/>
</dbReference>
<dbReference type="PANTHER" id="PTHR31814:SF2">
    <property type="entry name" value="PHOSPHOMEVALONATE KINASE"/>
    <property type="match status" value="1"/>
</dbReference>
<dbReference type="InterPro" id="IPR013750">
    <property type="entry name" value="GHMP_kinase_C_dom"/>
</dbReference>
<dbReference type="Pfam" id="PF08544">
    <property type="entry name" value="GHMP_kinases_C"/>
    <property type="match status" value="1"/>
</dbReference>
<dbReference type="InterPro" id="IPR005917">
    <property type="entry name" value="Pmev_kinase_bact"/>
</dbReference>
<evidence type="ECO:0000256" key="4">
    <source>
        <dbReference type="ARBA" id="ARBA00022741"/>
    </source>
</evidence>
<keyword evidence="10" id="KW-1185">Reference proteome</keyword>
<reference evidence="9 10" key="1">
    <citation type="submission" date="2018-11" db="EMBL/GenBank/DDBJ databases">
        <title>Aerococcus sp. SJQ22, whole genome shotgun sequence.</title>
        <authorList>
            <person name="Sun L."/>
            <person name="Gao X."/>
            <person name="Chen W."/>
            <person name="Huang K."/>
        </authorList>
    </citation>
    <scope>NUCLEOTIDE SEQUENCE [LARGE SCALE GENOMIC DNA]</scope>
    <source>
        <strain evidence="9 10">SJQ22</strain>
    </source>
</reference>
<dbReference type="SUPFAM" id="SSF55060">
    <property type="entry name" value="GHMP Kinase, C-terminal domain"/>
    <property type="match status" value="1"/>
</dbReference>
<keyword evidence="4" id="KW-0547">Nucleotide-binding</keyword>
<comment type="caution">
    <text evidence="9">The sequence shown here is derived from an EMBL/GenBank/DDBJ whole genome shotgun (WGS) entry which is preliminary data.</text>
</comment>
<dbReference type="InterPro" id="IPR020568">
    <property type="entry name" value="Ribosomal_Su5_D2-typ_SF"/>
</dbReference>
<dbReference type="GO" id="GO:0019287">
    <property type="term" value="P:isopentenyl diphosphate biosynthetic process, mevalonate pathway"/>
    <property type="evidence" value="ECO:0007669"/>
    <property type="project" value="UniProtKB-UniPathway"/>
</dbReference>
<keyword evidence="5 9" id="KW-0418">Kinase</keyword>
<evidence type="ECO:0000256" key="2">
    <source>
        <dbReference type="ARBA" id="ARBA00012958"/>
    </source>
</evidence>
<dbReference type="InterPro" id="IPR035102">
    <property type="entry name" value="Phosphomevalonate_kinase"/>
</dbReference>
<accession>A0A3N4GQC1</accession>
<dbReference type="EC" id="2.7.4.2" evidence="2"/>
<evidence type="ECO:0000256" key="6">
    <source>
        <dbReference type="ARBA" id="ARBA00022840"/>
    </source>
</evidence>
<dbReference type="AlphaFoldDB" id="A0A3N4GQC1"/>
<dbReference type="InterPro" id="IPR014721">
    <property type="entry name" value="Ribsml_uS5_D2-typ_fold_subgr"/>
</dbReference>
<comment type="pathway">
    <text evidence="1">Isoprenoid biosynthesis; isopentenyl diphosphate biosynthesis via mevalonate pathway; isopentenyl diphosphate from (R)-mevalonate: step 2/3.</text>
</comment>
<evidence type="ECO:0000256" key="3">
    <source>
        <dbReference type="ARBA" id="ARBA00022679"/>
    </source>
</evidence>
<evidence type="ECO:0000259" key="7">
    <source>
        <dbReference type="Pfam" id="PF00288"/>
    </source>
</evidence>
<dbReference type="InterPro" id="IPR006204">
    <property type="entry name" value="GHMP_kinase_N_dom"/>
</dbReference>
<keyword evidence="6" id="KW-0067">ATP-binding</keyword>
<dbReference type="OrthoDB" id="1522677at2"/>
<name>A0A3N4GQC1_9LACT</name>
<evidence type="ECO:0000256" key="5">
    <source>
        <dbReference type="ARBA" id="ARBA00022777"/>
    </source>
</evidence>
<dbReference type="RefSeq" id="WP_123779275.1">
    <property type="nucleotide sequence ID" value="NZ_RKMG01000003.1"/>
</dbReference>
<feature type="domain" description="GHMP kinase C-terminal" evidence="8">
    <location>
        <begin position="291"/>
        <end position="372"/>
    </location>
</feature>
<sequence length="389" mass="42974">MAQAQSEVNNHSDNTVTVSVPGKLFLAGEYAVVHSGQAAIITTVDAFLHLSLRPVEGNVGHLTTNQADHAINWHYDHDGRVVSEDAAAEEFPLLWQAIQTVNLLAIERGIFSASNPPLFDIEIKSELDAADGTKYGLGSSGAVSVALVSALMTQYDLYKDLTESQRVYQVYKLVAITQYRLGMMGSLGDVAASAHTGVIYYQNFDRDWFDAQAKETGADIVALLENIWPDLMIEPLPIDPDWTLSVVWTKEKASTEELLKLIPEHVPETELAEILKTFKQYAKLQVLMAKAAIQMNDWKLFKSAISDNYDTILHYTRALDKPYLTKSFKKAISLVTQDHSVAKISGAGAGDCAYAISNSPASADQVQAIWRNNALVVLPFAFWERTHKE</sequence>
<dbReference type="EMBL" id="RKMG01000003">
    <property type="protein sequence ID" value="RPA63677.1"/>
    <property type="molecule type" value="Genomic_DNA"/>
</dbReference>
<organism evidence="9 10">
    <name type="scientific">Aerococcus agrisoli</name>
    <dbReference type="NCBI Taxonomy" id="2487350"/>
    <lineage>
        <taxon>Bacteria</taxon>
        <taxon>Bacillati</taxon>
        <taxon>Bacillota</taxon>
        <taxon>Bacilli</taxon>
        <taxon>Lactobacillales</taxon>
        <taxon>Aerococcaceae</taxon>
        <taxon>Aerococcus</taxon>
    </lineage>
</organism>
<feature type="domain" description="GHMP kinase N-terminal" evidence="7">
    <location>
        <begin position="108"/>
        <end position="197"/>
    </location>
</feature>
<dbReference type="Pfam" id="PF00288">
    <property type="entry name" value="GHMP_kinases_N"/>
    <property type="match status" value="1"/>
</dbReference>
<evidence type="ECO:0000313" key="10">
    <source>
        <dbReference type="Proteomes" id="UP000273977"/>
    </source>
</evidence>
<evidence type="ECO:0000313" key="9">
    <source>
        <dbReference type="EMBL" id="RPA63677.1"/>
    </source>
</evidence>
<dbReference type="InterPro" id="IPR036554">
    <property type="entry name" value="GHMP_kinase_C_sf"/>
</dbReference>
<keyword evidence="3 9" id="KW-0808">Transferase</keyword>
<proteinExistence type="predicted"/>
<dbReference type="GO" id="GO:0005524">
    <property type="term" value="F:ATP binding"/>
    <property type="evidence" value="ECO:0007669"/>
    <property type="project" value="UniProtKB-KW"/>
</dbReference>
<dbReference type="UniPathway" id="UPA00057">
    <property type="reaction ID" value="UER00099"/>
</dbReference>
<dbReference type="Gene3D" id="3.30.230.10">
    <property type="match status" value="1"/>
</dbReference>
<dbReference type="SUPFAM" id="SSF54211">
    <property type="entry name" value="Ribosomal protein S5 domain 2-like"/>
    <property type="match status" value="1"/>
</dbReference>
<gene>
    <name evidence="9" type="ORF">EF384_01790</name>
</gene>
<evidence type="ECO:0000256" key="1">
    <source>
        <dbReference type="ARBA" id="ARBA00005017"/>
    </source>
</evidence>
<evidence type="ECO:0000259" key="8">
    <source>
        <dbReference type="Pfam" id="PF08544"/>
    </source>
</evidence>
<dbReference type="GO" id="GO:0004631">
    <property type="term" value="F:phosphomevalonate kinase activity"/>
    <property type="evidence" value="ECO:0007669"/>
    <property type="project" value="UniProtKB-EC"/>
</dbReference>
<dbReference type="PANTHER" id="PTHR31814">
    <property type="match status" value="1"/>
</dbReference>
<dbReference type="NCBIfam" id="TIGR01220">
    <property type="entry name" value="Pmev_kin_Gr_pos"/>
    <property type="match status" value="1"/>
</dbReference>
<dbReference type="PRINTS" id="PR00959">
    <property type="entry name" value="MEVGALKINASE"/>
</dbReference>
<protein>
    <recommendedName>
        <fullName evidence="2">phosphomevalonate kinase</fullName>
        <ecNumber evidence="2">2.7.4.2</ecNumber>
    </recommendedName>
</protein>